<sequence length="141" mass="15450">MNERSVVRRGLLVALLLLVAGLAGCGLGEREHEAASAITQRLQSDLEGRSEVAGAEVIYQDNFTASRRADASVRIKAGADVAAVTDEVVRMIWASELEPLRSVTVTVWDEADNQRNETRRLDFEDPATKTELEGKYGPRPV</sequence>
<accession>A0A7W5AFN1</accession>
<keyword evidence="3" id="KW-1185">Reference proteome</keyword>
<protein>
    <submittedName>
        <fullName evidence="2">Uncharacterized protein</fullName>
    </submittedName>
</protein>
<reference evidence="2 3" key="1">
    <citation type="submission" date="2020-08" db="EMBL/GenBank/DDBJ databases">
        <title>Genomic Encyclopedia of Type Strains, Phase III (KMG-III): the genomes of soil and plant-associated and newly described type strains.</title>
        <authorList>
            <person name="Whitman W."/>
        </authorList>
    </citation>
    <scope>NUCLEOTIDE SEQUENCE [LARGE SCALE GENOMIC DNA]</scope>
    <source>
        <strain evidence="2 3">CECT 3287</strain>
    </source>
</reference>
<feature type="region of interest" description="Disordered" evidence="1">
    <location>
        <begin position="118"/>
        <end position="141"/>
    </location>
</feature>
<dbReference type="PROSITE" id="PS51257">
    <property type="entry name" value="PROKAR_LIPOPROTEIN"/>
    <property type="match status" value="1"/>
</dbReference>
<name>A0A7W5AFN1_9ACTN</name>
<dbReference type="AlphaFoldDB" id="A0A7W5AFN1"/>
<dbReference type="RefSeq" id="WP_183219605.1">
    <property type="nucleotide sequence ID" value="NZ_BMPW01000009.1"/>
</dbReference>
<evidence type="ECO:0000256" key="1">
    <source>
        <dbReference type="SAM" id="MobiDB-lite"/>
    </source>
</evidence>
<organism evidence="2 3">
    <name type="scientific">Actinoplanes campanulatus</name>
    <dbReference type="NCBI Taxonomy" id="113559"/>
    <lineage>
        <taxon>Bacteria</taxon>
        <taxon>Bacillati</taxon>
        <taxon>Actinomycetota</taxon>
        <taxon>Actinomycetes</taxon>
        <taxon>Micromonosporales</taxon>
        <taxon>Micromonosporaceae</taxon>
        <taxon>Actinoplanes</taxon>
    </lineage>
</organism>
<gene>
    <name evidence="2" type="ORF">FHR83_002782</name>
</gene>
<dbReference type="Proteomes" id="UP000590749">
    <property type="component" value="Unassembled WGS sequence"/>
</dbReference>
<evidence type="ECO:0000313" key="3">
    <source>
        <dbReference type="Proteomes" id="UP000590749"/>
    </source>
</evidence>
<proteinExistence type="predicted"/>
<dbReference type="EMBL" id="JACHXF010000005">
    <property type="protein sequence ID" value="MBB3095119.1"/>
    <property type="molecule type" value="Genomic_DNA"/>
</dbReference>
<evidence type="ECO:0000313" key="2">
    <source>
        <dbReference type="EMBL" id="MBB3095119.1"/>
    </source>
</evidence>
<comment type="caution">
    <text evidence="2">The sequence shown here is derived from an EMBL/GenBank/DDBJ whole genome shotgun (WGS) entry which is preliminary data.</text>
</comment>